<proteinExistence type="predicted"/>
<dbReference type="OrthoDB" id="1150187at2"/>
<gene>
    <name evidence="1" type="ORF">EYD45_07060</name>
</gene>
<protein>
    <submittedName>
        <fullName evidence="1">YbbR-like domain-containing protein</fullName>
    </submittedName>
</protein>
<keyword evidence="2" id="KW-1185">Reference proteome</keyword>
<sequence length="320" mass="36778">MKTIKSELLTSIKNKRLNVFLLFLLSAFVILIFTKLSKEYTNTVALNIKKINVPDNEVILKDSTQKLSVTLKTHGFNWLKYYFQSPNVSIDFSNEVYKKQNTYVYTKSVSYLNEKKPFQNNVKLLGINPDTLVFKYDTNLVRKVPIRIEMDISFAPGFDVLNDYATIPDSVTIIGPHEVVESISHIDAEKVSLKQVKTDISQTTTLIFPENSKDLKFSVKEVTFIANVEKFTEGTVTIPVNIINVPQDISIKYFPKEVKVSYYTSLDNFNNIKPNDFRVSCDFNKVDENQFILIPELVKTPEGVKYAKLNQQQIEFIILK</sequence>
<reference evidence="1 2" key="1">
    <citation type="submission" date="2019-02" db="EMBL/GenBank/DDBJ databases">
        <title>Hyunsoonleella sp., isolated from marine sediment.</title>
        <authorList>
            <person name="Liu B.-T."/>
        </authorList>
    </citation>
    <scope>NUCLEOTIDE SEQUENCE [LARGE SCALE GENOMIC DNA]</scope>
    <source>
        <strain evidence="1 2">T58</strain>
    </source>
</reference>
<accession>A0A4Q9FHX6</accession>
<dbReference type="InterPro" id="IPR012505">
    <property type="entry name" value="YbbR"/>
</dbReference>
<dbReference type="Gene3D" id="2.170.120.40">
    <property type="entry name" value="YbbR-like domain"/>
    <property type="match status" value="1"/>
</dbReference>
<name>A0A4Q9FHX6_9FLAO</name>
<dbReference type="Proteomes" id="UP000291142">
    <property type="component" value="Unassembled WGS sequence"/>
</dbReference>
<dbReference type="PANTHER" id="PTHR37804">
    <property type="entry name" value="CDAA REGULATORY PROTEIN CDAR"/>
    <property type="match status" value="1"/>
</dbReference>
<evidence type="ECO:0000313" key="1">
    <source>
        <dbReference type="EMBL" id="TBN04483.1"/>
    </source>
</evidence>
<dbReference type="AlphaFoldDB" id="A0A4Q9FHX6"/>
<comment type="caution">
    <text evidence="1">The sequence shown here is derived from an EMBL/GenBank/DDBJ whole genome shotgun (WGS) entry which is preliminary data.</text>
</comment>
<evidence type="ECO:0000313" key="2">
    <source>
        <dbReference type="Proteomes" id="UP000291142"/>
    </source>
</evidence>
<dbReference type="Pfam" id="PF07949">
    <property type="entry name" value="YbbR"/>
    <property type="match status" value="1"/>
</dbReference>
<dbReference type="InterPro" id="IPR053154">
    <property type="entry name" value="c-di-AMP_regulator"/>
</dbReference>
<dbReference type="Gene3D" id="2.170.120.30">
    <property type="match status" value="1"/>
</dbReference>
<dbReference type="PANTHER" id="PTHR37804:SF1">
    <property type="entry name" value="CDAA REGULATORY PROTEIN CDAR"/>
    <property type="match status" value="1"/>
</dbReference>
<dbReference type="EMBL" id="SIRT01000004">
    <property type="protein sequence ID" value="TBN04483.1"/>
    <property type="molecule type" value="Genomic_DNA"/>
</dbReference>
<organism evidence="1 2">
    <name type="scientific">Hyunsoonleella flava</name>
    <dbReference type="NCBI Taxonomy" id="2527939"/>
    <lineage>
        <taxon>Bacteria</taxon>
        <taxon>Pseudomonadati</taxon>
        <taxon>Bacteroidota</taxon>
        <taxon>Flavobacteriia</taxon>
        <taxon>Flavobacteriales</taxon>
        <taxon>Flavobacteriaceae</taxon>
    </lineage>
</organism>